<sequence>MAHRLTEHERTFFSLVRDAVRANPFSEERQVINRRIAGVYGGEDDALARTIGDVEHRMAEMKAGGRGDLSGYGHADQELLKYAHLFALFHRHMGAFDAHILAQSAEGARVLPVPFAADALKELVSSGFTEAEALRFFALSFQIRRAFFFIDRGLPGLSPSMVALREDLWNNVFTSDIDLYESWLVNRMEDFSTLLLGETGTGKGSAAQAIGRSGFIPFDPVSMRFTESFAASFVSVNLSQFSETLVESELFGHTKGSFTGAVKDHEGLFAGCSPHGAIFLDEIGEVSPGLQIKLLKVLEERTYTPVGSRTEKRFSGRIIAATNRPATELTATGRMRDDFFYRLCSDLIVMPPLRTRLRESPDELKALVDFTVARIIGKPAPDLATMVTSTIQKDPGTAYPWPGNVRELAQCVRRILLKRRYTTQAPETDTPDFARAMAQGRLTATELLQAYCHHLWNGCHNIGEVARKTGLDRRTAKKHIDGFLRGGESVPPAAR</sequence>
<reference evidence="4 5" key="1">
    <citation type="submission" date="2019-03" db="EMBL/GenBank/DDBJ databases">
        <authorList>
            <person name="Nijsse B."/>
        </authorList>
    </citation>
    <scope>NUCLEOTIDE SEQUENCE [LARGE SCALE GENOMIC DNA]</scope>
    <source>
        <strain evidence="4">Desulfoluna butyratoxydans MSL71</strain>
    </source>
</reference>
<evidence type="ECO:0000313" key="5">
    <source>
        <dbReference type="Proteomes" id="UP000507962"/>
    </source>
</evidence>
<proteinExistence type="predicted"/>
<protein>
    <submittedName>
        <fullName evidence="4">Rna polymerase sigma factor 54 interaction domain</fullName>
    </submittedName>
</protein>
<dbReference type="InterPro" id="IPR002078">
    <property type="entry name" value="Sigma_54_int"/>
</dbReference>
<dbReference type="EMBL" id="CAADHO010000001">
    <property type="protein sequence ID" value="VFQ42724.1"/>
    <property type="molecule type" value="Genomic_DNA"/>
</dbReference>
<accession>A0A4U8YHR7</accession>
<evidence type="ECO:0000259" key="3">
    <source>
        <dbReference type="PROSITE" id="PS50045"/>
    </source>
</evidence>
<keyword evidence="1" id="KW-0547">Nucleotide-binding</keyword>
<gene>
    <name evidence="4" type="ORF">MSL71_3450</name>
</gene>
<evidence type="ECO:0000313" key="4">
    <source>
        <dbReference type="EMBL" id="VFQ42724.1"/>
    </source>
</evidence>
<dbReference type="RefSeq" id="WP_180136946.1">
    <property type="nucleotide sequence ID" value="NZ_CAADHO010000001.1"/>
</dbReference>
<dbReference type="PANTHER" id="PTHR32071">
    <property type="entry name" value="TRANSCRIPTIONAL REGULATORY PROTEIN"/>
    <property type="match status" value="1"/>
</dbReference>
<organism evidence="4 5">
    <name type="scientific">Desulfoluna butyratoxydans</name>
    <dbReference type="NCBI Taxonomy" id="231438"/>
    <lineage>
        <taxon>Bacteria</taxon>
        <taxon>Pseudomonadati</taxon>
        <taxon>Thermodesulfobacteriota</taxon>
        <taxon>Desulfobacteria</taxon>
        <taxon>Desulfobacterales</taxon>
        <taxon>Desulfolunaceae</taxon>
        <taxon>Desulfoluna</taxon>
    </lineage>
</organism>
<dbReference type="GO" id="GO:0006355">
    <property type="term" value="P:regulation of DNA-templated transcription"/>
    <property type="evidence" value="ECO:0007669"/>
    <property type="project" value="InterPro"/>
</dbReference>
<dbReference type="Pfam" id="PF00158">
    <property type="entry name" value="Sigma54_activat"/>
    <property type="match status" value="1"/>
</dbReference>
<feature type="domain" description="Sigma-54 factor interaction" evidence="3">
    <location>
        <begin position="154"/>
        <end position="417"/>
    </location>
</feature>
<dbReference type="PANTHER" id="PTHR32071:SF122">
    <property type="entry name" value="SIGMA FACTOR"/>
    <property type="match status" value="1"/>
</dbReference>
<evidence type="ECO:0000256" key="1">
    <source>
        <dbReference type="ARBA" id="ARBA00022741"/>
    </source>
</evidence>
<dbReference type="Proteomes" id="UP000507962">
    <property type="component" value="Unassembled WGS sequence"/>
</dbReference>
<dbReference type="InterPro" id="IPR027417">
    <property type="entry name" value="P-loop_NTPase"/>
</dbReference>
<dbReference type="AlphaFoldDB" id="A0A4U8YHR7"/>
<evidence type="ECO:0000256" key="2">
    <source>
        <dbReference type="ARBA" id="ARBA00022840"/>
    </source>
</evidence>
<keyword evidence="5" id="KW-1185">Reference proteome</keyword>
<dbReference type="PROSITE" id="PS50045">
    <property type="entry name" value="SIGMA54_INTERACT_4"/>
    <property type="match status" value="1"/>
</dbReference>
<keyword evidence="2" id="KW-0067">ATP-binding</keyword>
<dbReference type="CDD" id="cd00009">
    <property type="entry name" value="AAA"/>
    <property type="match status" value="1"/>
</dbReference>
<name>A0A4U8YHR7_9BACT</name>
<dbReference type="Gene3D" id="1.10.8.60">
    <property type="match status" value="1"/>
</dbReference>
<dbReference type="Gene3D" id="3.40.50.300">
    <property type="entry name" value="P-loop containing nucleotide triphosphate hydrolases"/>
    <property type="match status" value="1"/>
</dbReference>
<dbReference type="SUPFAM" id="SSF52540">
    <property type="entry name" value="P-loop containing nucleoside triphosphate hydrolases"/>
    <property type="match status" value="1"/>
</dbReference>
<dbReference type="GO" id="GO:0005524">
    <property type="term" value="F:ATP binding"/>
    <property type="evidence" value="ECO:0007669"/>
    <property type="project" value="UniProtKB-KW"/>
</dbReference>